<dbReference type="GO" id="GO:0000139">
    <property type="term" value="C:Golgi membrane"/>
    <property type="evidence" value="ECO:0007669"/>
    <property type="project" value="UniProtKB-SubCell"/>
</dbReference>
<dbReference type="GO" id="GO:0016192">
    <property type="term" value="P:vesicle-mediated transport"/>
    <property type="evidence" value="ECO:0007669"/>
    <property type="project" value="InterPro"/>
</dbReference>
<dbReference type="InterPro" id="IPR011691">
    <property type="entry name" value="Vesicle_transpt_SFT2"/>
</dbReference>
<evidence type="ECO:0000256" key="4">
    <source>
        <dbReference type="ARBA" id="ARBA00022927"/>
    </source>
</evidence>
<gene>
    <name evidence="9" type="ORF">H4R26_003871</name>
</gene>
<comment type="similarity">
    <text evidence="7 8">Belongs to the SFT2 family.</text>
</comment>
<dbReference type="PANTHER" id="PTHR23137">
    <property type="entry name" value="VESICLE TRANSPORT PROTEIN-RELATED"/>
    <property type="match status" value="1"/>
</dbReference>
<dbReference type="EMBL" id="JANBQF010000352">
    <property type="protein sequence ID" value="KAJ2001927.1"/>
    <property type="molecule type" value="Genomic_DNA"/>
</dbReference>
<evidence type="ECO:0000256" key="3">
    <source>
        <dbReference type="ARBA" id="ARBA00022692"/>
    </source>
</evidence>
<evidence type="ECO:0000313" key="9">
    <source>
        <dbReference type="EMBL" id="KAJ2001927.1"/>
    </source>
</evidence>
<comment type="caution">
    <text evidence="9">The sequence shown here is derived from an EMBL/GenBank/DDBJ whole genome shotgun (WGS) entry which is preliminary data.</text>
</comment>
<accession>A0A9W8BAF2</accession>
<evidence type="ECO:0000256" key="6">
    <source>
        <dbReference type="ARBA" id="ARBA00023136"/>
    </source>
</evidence>
<dbReference type="Proteomes" id="UP001150907">
    <property type="component" value="Unassembled WGS sequence"/>
</dbReference>
<protein>
    <recommendedName>
        <fullName evidence="8">Protein transport protein SFT2</fullName>
    </recommendedName>
</protein>
<comment type="function">
    <text evidence="8">Nonessential protein required for the fusion of transport vesicles derived from the endocytic pathway with the Golgi complex.</text>
</comment>
<keyword evidence="5 8" id="KW-1133">Transmembrane helix</keyword>
<dbReference type="PANTHER" id="PTHR23137:SF6">
    <property type="entry name" value="VESICLE TRANSPORT PROTEIN"/>
    <property type="match status" value="1"/>
</dbReference>
<reference evidence="9" key="1">
    <citation type="submission" date="2022-07" db="EMBL/GenBank/DDBJ databases">
        <title>Phylogenomic reconstructions and comparative analyses of Kickxellomycotina fungi.</title>
        <authorList>
            <person name="Reynolds N.K."/>
            <person name="Stajich J.E."/>
            <person name="Barry K."/>
            <person name="Grigoriev I.V."/>
            <person name="Crous P."/>
            <person name="Smith M.E."/>
        </authorList>
    </citation>
    <scope>NUCLEOTIDE SEQUENCE</scope>
    <source>
        <strain evidence="9">IMI 214461</strain>
    </source>
</reference>
<evidence type="ECO:0000256" key="1">
    <source>
        <dbReference type="ARBA" id="ARBA00004141"/>
    </source>
</evidence>
<evidence type="ECO:0000256" key="7">
    <source>
        <dbReference type="ARBA" id="ARBA00025800"/>
    </source>
</evidence>
<dbReference type="AlphaFoldDB" id="A0A9W8BAF2"/>
<dbReference type="Pfam" id="PF04178">
    <property type="entry name" value="Got1"/>
    <property type="match status" value="1"/>
</dbReference>
<keyword evidence="10" id="KW-1185">Reference proteome</keyword>
<feature type="transmembrane region" description="Helical" evidence="8">
    <location>
        <begin position="126"/>
        <end position="146"/>
    </location>
</feature>
<evidence type="ECO:0000256" key="5">
    <source>
        <dbReference type="ARBA" id="ARBA00022989"/>
    </source>
</evidence>
<sequence length="153" mass="16664">MSLPFNAMQAGSRFGVSDDPMNSDPGLFNLTRMERYTAFGACFVGGLVLSILGSVFIFTSHMAAFAVCYSLGNLLSLFGMGFLIGFKRQFKMATAPVRLTAFLIYIALLILTFVMAFTLANGVLCLILALCQFCALAWYAASYVPFGRKMIKG</sequence>
<dbReference type="OrthoDB" id="73614at2759"/>
<feature type="transmembrane region" description="Helical" evidence="8">
    <location>
        <begin position="98"/>
        <end position="120"/>
    </location>
</feature>
<keyword evidence="6 8" id="KW-0472">Membrane</keyword>
<keyword evidence="4 8" id="KW-0653">Protein transport</keyword>
<keyword evidence="2 8" id="KW-0813">Transport</keyword>
<keyword evidence="3 8" id="KW-0812">Transmembrane</keyword>
<feature type="transmembrane region" description="Helical" evidence="8">
    <location>
        <begin position="36"/>
        <end position="58"/>
    </location>
</feature>
<proteinExistence type="inferred from homology"/>
<evidence type="ECO:0000256" key="2">
    <source>
        <dbReference type="ARBA" id="ARBA00022448"/>
    </source>
</evidence>
<comment type="subcellular location">
    <subcellularLocation>
        <location evidence="8">Golgi apparatus membrane</location>
        <topology evidence="8">Multi-pass membrane protein</topology>
    </subcellularLocation>
    <subcellularLocation>
        <location evidence="1">Membrane</location>
        <topology evidence="1">Multi-pass membrane protein</topology>
    </subcellularLocation>
</comment>
<organism evidence="9 10">
    <name type="scientific">Coemansia thaxteri</name>
    <dbReference type="NCBI Taxonomy" id="2663907"/>
    <lineage>
        <taxon>Eukaryota</taxon>
        <taxon>Fungi</taxon>
        <taxon>Fungi incertae sedis</taxon>
        <taxon>Zoopagomycota</taxon>
        <taxon>Kickxellomycotina</taxon>
        <taxon>Kickxellomycetes</taxon>
        <taxon>Kickxellales</taxon>
        <taxon>Kickxellaceae</taxon>
        <taxon>Coemansia</taxon>
    </lineage>
</organism>
<feature type="non-terminal residue" evidence="9">
    <location>
        <position position="153"/>
    </location>
</feature>
<dbReference type="InterPro" id="IPR007305">
    <property type="entry name" value="Vesicle_transpt_Got1/SFT2"/>
</dbReference>
<evidence type="ECO:0000256" key="8">
    <source>
        <dbReference type="RuleBase" id="RU363111"/>
    </source>
</evidence>
<dbReference type="GO" id="GO:0015031">
    <property type="term" value="P:protein transport"/>
    <property type="evidence" value="ECO:0007669"/>
    <property type="project" value="UniProtKB-KW"/>
</dbReference>
<evidence type="ECO:0000313" key="10">
    <source>
        <dbReference type="Proteomes" id="UP001150907"/>
    </source>
</evidence>
<keyword evidence="8" id="KW-0333">Golgi apparatus</keyword>
<name>A0A9W8BAF2_9FUNG</name>
<feature type="transmembrane region" description="Helical" evidence="8">
    <location>
        <begin position="64"/>
        <end position="86"/>
    </location>
</feature>